<dbReference type="PANTHER" id="PTHR10584:SF166">
    <property type="entry name" value="RIBOKINASE"/>
    <property type="match status" value="1"/>
</dbReference>
<dbReference type="GO" id="GO:0016301">
    <property type="term" value="F:kinase activity"/>
    <property type="evidence" value="ECO:0007669"/>
    <property type="project" value="UniProtKB-KW"/>
</dbReference>
<reference evidence="4 5" key="1">
    <citation type="submission" date="2016-12" db="EMBL/GenBank/DDBJ databases">
        <title>Genome sequencing of Methylocaldum marinum.</title>
        <authorList>
            <person name="Takeuchi M."/>
            <person name="Kamagata Y."/>
            <person name="Hiraoka S."/>
            <person name="Oshima K."/>
            <person name="Hattori M."/>
            <person name="Iwasaki W."/>
        </authorList>
    </citation>
    <scope>NUCLEOTIDE SEQUENCE [LARGE SCALE GENOMIC DNA]</scope>
    <source>
        <strain evidence="4 5">S8</strain>
    </source>
</reference>
<protein>
    <submittedName>
        <fullName evidence="4">Carbohydrate/pyrimidine kinase</fullName>
    </submittedName>
</protein>
<gene>
    <name evidence="4" type="ORF">sS8_5572</name>
</gene>
<dbReference type="Proteomes" id="UP000266313">
    <property type="component" value="Chromosome"/>
</dbReference>
<evidence type="ECO:0000313" key="4">
    <source>
        <dbReference type="EMBL" id="BBA37489.1"/>
    </source>
</evidence>
<evidence type="ECO:0000313" key="5">
    <source>
        <dbReference type="Proteomes" id="UP000266313"/>
    </source>
</evidence>
<keyword evidence="1" id="KW-0808">Transferase</keyword>
<proteinExistence type="predicted"/>
<dbReference type="AlphaFoldDB" id="A0A286P4B5"/>
<dbReference type="KEGG" id="mmai:sS8_5572"/>
<feature type="domain" description="Carbohydrate kinase PfkB" evidence="3">
    <location>
        <begin position="33"/>
        <end position="144"/>
    </location>
</feature>
<accession>A0A286P4B5</accession>
<dbReference type="InterPro" id="IPR029056">
    <property type="entry name" value="Ribokinase-like"/>
</dbReference>
<dbReference type="SUPFAM" id="SSF53613">
    <property type="entry name" value="Ribokinase-like"/>
    <property type="match status" value="1"/>
</dbReference>
<keyword evidence="2 4" id="KW-0418">Kinase</keyword>
<keyword evidence="5" id="KW-1185">Reference proteome</keyword>
<sequence length="160" mass="16915">MATPLTEIALPLIGLAKQRGATVSCDLDEGPSPEMIPRLDWVFMNHTELRRWTGSNDLRKARKRLAPATVLIVTLGSRGAVAVGPAGDFTHPAFPASIIDRTGGGDAFDAGFLYGLARGAGPEACLRLGLLLASHVIARQGSRPGDVEPARLLGTDLRHS</sequence>
<dbReference type="InterPro" id="IPR011611">
    <property type="entry name" value="PfkB_dom"/>
</dbReference>
<evidence type="ECO:0000259" key="3">
    <source>
        <dbReference type="Pfam" id="PF00294"/>
    </source>
</evidence>
<name>A0A286P4B5_9GAMM</name>
<organism evidence="4 5">
    <name type="scientific">Methylocaldum marinum</name>
    <dbReference type="NCBI Taxonomy" id="1432792"/>
    <lineage>
        <taxon>Bacteria</taxon>
        <taxon>Pseudomonadati</taxon>
        <taxon>Pseudomonadota</taxon>
        <taxon>Gammaproteobacteria</taxon>
        <taxon>Methylococcales</taxon>
        <taxon>Methylococcaceae</taxon>
        <taxon>Methylocaldum</taxon>
    </lineage>
</organism>
<dbReference type="PANTHER" id="PTHR10584">
    <property type="entry name" value="SUGAR KINASE"/>
    <property type="match status" value="1"/>
</dbReference>
<dbReference type="OrthoDB" id="9792663at2"/>
<dbReference type="EMBL" id="AP017928">
    <property type="protein sequence ID" value="BBA37489.1"/>
    <property type="molecule type" value="Genomic_DNA"/>
</dbReference>
<evidence type="ECO:0000256" key="2">
    <source>
        <dbReference type="ARBA" id="ARBA00022777"/>
    </source>
</evidence>
<dbReference type="Gene3D" id="3.40.1190.20">
    <property type="match status" value="1"/>
</dbReference>
<evidence type="ECO:0000256" key="1">
    <source>
        <dbReference type="ARBA" id="ARBA00022679"/>
    </source>
</evidence>
<dbReference type="RefSeq" id="WP_119632467.1">
    <property type="nucleotide sequence ID" value="NZ_AP017928.1"/>
</dbReference>
<dbReference type="Pfam" id="PF00294">
    <property type="entry name" value="PfkB"/>
    <property type="match status" value="1"/>
</dbReference>